<evidence type="ECO:0000313" key="9">
    <source>
        <dbReference type="EMBL" id="RLU21235.1"/>
    </source>
</evidence>
<sequence>MEERNHKHHLGHLANMFPVIHFNTDVVDIPTDAPCISKLDIFLLACSIVMHILDMCFDYNIAVRYCLAGKMTYFAWTMCLIILPSLVNVIVSKRMQRQDKEMNSSTDSLSDNKTTRLLIQSKLCFVIAVVMQLAPVIHYWETLKYALKARKCEKSGDHAGERRYYIKMLKEDQDVALLRVFECFLEAAPQQILQLTLMLKHYHNEVNFEFVHQVGSIVSSLTSMGWAMASYHRSVRLAQQDKSNISIVGTVLQFLWHFCITVARIISLGVIASVWPLYTILGCVLHWISMTIWILIDSNGILEFCRTYSRPPHMQPMFKERIYSILFATVIGIVHTFIFLNTIDGNTFWKHLCFYMLCGLENVAANLLWRYTELSPEVKSAWYFDTFPIICLVSFVLGVAAILVYYTMCHPSKRRHSLNTPLQVA</sequence>
<dbReference type="EMBL" id="QOIP01000006">
    <property type="protein sequence ID" value="RLU21235.1"/>
    <property type="molecule type" value="Genomic_DNA"/>
</dbReference>
<evidence type="ECO:0000256" key="7">
    <source>
        <dbReference type="RuleBase" id="RU910716"/>
    </source>
</evidence>
<dbReference type="Proteomes" id="UP000053097">
    <property type="component" value="Unassembled WGS sequence"/>
</dbReference>
<organism evidence="8 10">
    <name type="scientific">Ooceraea biroi</name>
    <name type="common">Clonal raider ant</name>
    <name type="synonym">Cerapachys biroi</name>
    <dbReference type="NCBI Taxonomy" id="2015173"/>
    <lineage>
        <taxon>Eukaryota</taxon>
        <taxon>Metazoa</taxon>
        <taxon>Ecdysozoa</taxon>
        <taxon>Arthropoda</taxon>
        <taxon>Hexapoda</taxon>
        <taxon>Insecta</taxon>
        <taxon>Pterygota</taxon>
        <taxon>Neoptera</taxon>
        <taxon>Endopterygota</taxon>
        <taxon>Hymenoptera</taxon>
        <taxon>Apocrita</taxon>
        <taxon>Aculeata</taxon>
        <taxon>Formicoidea</taxon>
        <taxon>Formicidae</taxon>
        <taxon>Dorylinae</taxon>
        <taxon>Ooceraea</taxon>
    </lineage>
</organism>
<evidence type="ECO:0000256" key="1">
    <source>
        <dbReference type="ARBA" id="ARBA00004651"/>
    </source>
</evidence>
<dbReference type="GO" id="GO:0070782">
    <property type="term" value="P:phosphatidylserine exposure on apoptotic cell surface"/>
    <property type="evidence" value="ECO:0007669"/>
    <property type="project" value="TreeGrafter"/>
</dbReference>
<dbReference type="OMA" id="NIWPHEA"/>
<evidence type="ECO:0000313" key="8">
    <source>
        <dbReference type="EMBL" id="EZA56046.1"/>
    </source>
</evidence>
<dbReference type="AlphaFoldDB" id="A0A026WK72"/>
<gene>
    <name evidence="9" type="ORF">DMN91_005608</name>
    <name evidence="8" type="ORF">X777_03871</name>
</gene>
<evidence type="ECO:0000256" key="2">
    <source>
        <dbReference type="ARBA" id="ARBA00008789"/>
    </source>
</evidence>
<name>A0A026WK72_OOCBI</name>
<keyword evidence="6 7" id="KW-0472">Membrane</keyword>
<dbReference type="PANTHER" id="PTHR16024">
    <property type="entry name" value="XK-RELATED PROTEIN"/>
    <property type="match status" value="1"/>
</dbReference>
<comment type="subcellular location">
    <subcellularLocation>
        <location evidence="1">Cell membrane</location>
        <topology evidence="1">Multi-pass membrane protein</topology>
    </subcellularLocation>
    <subcellularLocation>
        <location evidence="7">Membrane</location>
        <topology evidence="7">Multi-pass membrane protein</topology>
    </subcellularLocation>
</comment>
<feature type="transmembrane region" description="Helical" evidence="7">
    <location>
        <begin position="322"/>
        <end position="343"/>
    </location>
</feature>
<evidence type="ECO:0000256" key="4">
    <source>
        <dbReference type="ARBA" id="ARBA00022692"/>
    </source>
</evidence>
<dbReference type="Proteomes" id="UP000279307">
    <property type="component" value="Chromosome 6"/>
</dbReference>
<comment type="similarity">
    <text evidence="2 7">Belongs to the XK family.</text>
</comment>
<proteinExistence type="inferred from homology"/>
<keyword evidence="10" id="KW-1185">Reference proteome</keyword>
<dbReference type="GO" id="GO:0005886">
    <property type="term" value="C:plasma membrane"/>
    <property type="evidence" value="ECO:0007669"/>
    <property type="project" value="UniProtKB-SubCell"/>
</dbReference>
<feature type="transmembrane region" description="Helical" evidence="7">
    <location>
        <begin position="349"/>
        <end position="369"/>
    </location>
</feature>
<keyword evidence="4 7" id="KW-0812">Transmembrane</keyword>
<feature type="transmembrane region" description="Helical" evidence="7">
    <location>
        <begin position="277"/>
        <end position="302"/>
    </location>
</feature>
<evidence type="ECO:0000313" key="10">
    <source>
        <dbReference type="Proteomes" id="UP000053097"/>
    </source>
</evidence>
<evidence type="ECO:0000256" key="5">
    <source>
        <dbReference type="ARBA" id="ARBA00022989"/>
    </source>
</evidence>
<keyword evidence="5 7" id="KW-1133">Transmembrane helix</keyword>
<accession>A0A026WK72</accession>
<dbReference type="InterPro" id="IPR018629">
    <property type="entry name" value="XK-rel"/>
</dbReference>
<dbReference type="InterPro" id="IPR050895">
    <property type="entry name" value="XK-related_scramblase"/>
</dbReference>
<feature type="transmembrane region" description="Helical" evidence="7">
    <location>
        <begin position="73"/>
        <end position="91"/>
    </location>
</feature>
<dbReference type="PANTHER" id="PTHR16024:SF6">
    <property type="entry name" value="XK-RELATED PROTEIN"/>
    <property type="match status" value="1"/>
</dbReference>
<feature type="transmembrane region" description="Helical" evidence="7">
    <location>
        <begin position="41"/>
        <end position="61"/>
    </location>
</feature>
<feature type="transmembrane region" description="Helical" evidence="7">
    <location>
        <begin position="210"/>
        <end position="229"/>
    </location>
</feature>
<dbReference type="Pfam" id="PF09815">
    <property type="entry name" value="XK-related"/>
    <property type="match status" value="1"/>
</dbReference>
<feature type="transmembrane region" description="Helical" evidence="7">
    <location>
        <begin position="381"/>
        <end position="406"/>
    </location>
</feature>
<reference evidence="8 10" key="1">
    <citation type="journal article" date="2014" name="Curr. Biol.">
        <title>The genome of the clonal raider ant Cerapachys biroi.</title>
        <authorList>
            <person name="Oxley P.R."/>
            <person name="Ji L."/>
            <person name="Fetter-Pruneda I."/>
            <person name="McKenzie S.K."/>
            <person name="Li C."/>
            <person name="Hu H."/>
            <person name="Zhang G."/>
            <person name="Kronauer D.J."/>
        </authorList>
    </citation>
    <scope>NUCLEOTIDE SEQUENCE [LARGE SCALE GENOMIC DNA]</scope>
</reference>
<protein>
    <recommendedName>
        <fullName evidence="7">XK-related protein</fullName>
    </recommendedName>
</protein>
<evidence type="ECO:0000256" key="6">
    <source>
        <dbReference type="ARBA" id="ARBA00023136"/>
    </source>
</evidence>
<evidence type="ECO:0000256" key="3">
    <source>
        <dbReference type="ARBA" id="ARBA00022475"/>
    </source>
</evidence>
<dbReference type="GO" id="GO:1902742">
    <property type="term" value="P:apoptotic process involved in development"/>
    <property type="evidence" value="ECO:0007669"/>
    <property type="project" value="TreeGrafter"/>
</dbReference>
<dbReference type="GO" id="GO:0043652">
    <property type="term" value="P:engulfment of apoptotic cell"/>
    <property type="evidence" value="ECO:0007669"/>
    <property type="project" value="TreeGrafter"/>
</dbReference>
<feature type="transmembrane region" description="Helical" evidence="7">
    <location>
        <begin position="250"/>
        <end position="271"/>
    </location>
</feature>
<keyword evidence="3" id="KW-1003">Cell membrane</keyword>
<dbReference type="OrthoDB" id="6136301at2759"/>
<reference evidence="9" key="3">
    <citation type="submission" date="2018-07" db="EMBL/GenBank/DDBJ databases">
        <authorList>
            <person name="Mckenzie S.K."/>
            <person name="Kronauer D.J.C."/>
        </authorList>
    </citation>
    <scope>NUCLEOTIDE SEQUENCE</scope>
    <source>
        <strain evidence="9">Clonal line C1</strain>
    </source>
</reference>
<reference evidence="9" key="2">
    <citation type="journal article" date="2018" name="Genome Res.">
        <title>The genomic architecture and molecular evolution of ant odorant receptors.</title>
        <authorList>
            <person name="McKenzie S.K."/>
            <person name="Kronauer D.J.C."/>
        </authorList>
    </citation>
    <scope>NUCLEOTIDE SEQUENCE [LARGE SCALE GENOMIC DNA]</scope>
    <source>
        <strain evidence="9">Clonal line C1</strain>
    </source>
</reference>
<dbReference type="EMBL" id="KK107178">
    <property type="protein sequence ID" value="EZA56046.1"/>
    <property type="molecule type" value="Genomic_DNA"/>
</dbReference>